<dbReference type="SUPFAM" id="SSF56349">
    <property type="entry name" value="DNA breaking-rejoining enzymes"/>
    <property type="match status" value="1"/>
</dbReference>
<reference evidence="6 7" key="1">
    <citation type="journal article" date="2016" name="Nat. Commun.">
        <title>Ectomycorrhizal ecology is imprinted in the genome of the dominant symbiotic fungus Cenococcum geophilum.</title>
        <authorList>
            <consortium name="DOE Joint Genome Institute"/>
            <person name="Peter M."/>
            <person name="Kohler A."/>
            <person name="Ohm R.A."/>
            <person name="Kuo A."/>
            <person name="Krutzmann J."/>
            <person name="Morin E."/>
            <person name="Arend M."/>
            <person name="Barry K.W."/>
            <person name="Binder M."/>
            <person name="Choi C."/>
            <person name="Clum A."/>
            <person name="Copeland A."/>
            <person name="Grisel N."/>
            <person name="Haridas S."/>
            <person name="Kipfer T."/>
            <person name="LaButti K."/>
            <person name="Lindquist E."/>
            <person name="Lipzen A."/>
            <person name="Maire R."/>
            <person name="Meier B."/>
            <person name="Mihaltcheva S."/>
            <person name="Molinier V."/>
            <person name="Murat C."/>
            <person name="Poggeler S."/>
            <person name="Quandt C.A."/>
            <person name="Sperisen C."/>
            <person name="Tritt A."/>
            <person name="Tisserant E."/>
            <person name="Crous P.W."/>
            <person name="Henrissat B."/>
            <person name="Nehls U."/>
            <person name="Egli S."/>
            <person name="Spatafora J.W."/>
            <person name="Grigoriev I.V."/>
            <person name="Martin F.M."/>
        </authorList>
    </citation>
    <scope>NUCLEOTIDE SEQUENCE [LARGE SCALE GENOMIC DNA]</scope>
    <source>
        <strain evidence="6 7">CBS 207.34</strain>
    </source>
</reference>
<proteinExistence type="predicted"/>
<evidence type="ECO:0000313" key="6">
    <source>
        <dbReference type="EMBL" id="OCL14958.1"/>
    </source>
</evidence>
<feature type="region of interest" description="Disordered" evidence="4">
    <location>
        <begin position="1346"/>
        <end position="1366"/>
    </location>
</feature>
<dbReference type="Proteomes" id="UP000250140">
    <property type="component" value="Unassembled WGS sequence"/>
</dbReference>
<dbReference type="PANTHER" id="PTHR37535:SF3">
    <property type="entry name" value="FLUG DOMAIN-CONTAINING PROTEIN"/>
    <property type="match status" value="1"/>
</dbReference>
<feature type="region of interest" description="Disordered" evidence="4">
    <location>
        <begin position="1140"/>
        <end position="1207"/>
    </location>
</feature>
<dbReference type="Pfam" id="PF11917">
    <property type="entry name" value="DUF3435"/>
    <property type="match status" value="1"/>
</dbReference>
<dbReference type="InterPro" id="IPR011010">
    <property type="entry name" value="DNA_brk_join_enz"/>
</dbReference>
<evidence type="ECO:0000256" key="3">
    <source>
        <dbReference type="SAM" id="Coils"/>
    </source>
</evidence>
<feature type="domain" description="Chromo" evidence="5">
    <location>
        <begin position="1399"/>
        <end position="1456"/>
    </location>
</feature>
<feature type="domain" description="Chromo" evidence="5">
    <location>
        <begin position="1452"/>
        <end position="1511"/>
    </location>
</feature>
<keyword evidence="3" id="KW-0175">Coiled coil</keyword>
<feature type="region of interest" description="Disordered" evidence="4">
    <location>
        <begin position="128"/>
        <end position="152"/>
    </location>
</feature>
<feature type="non-terminal residue" evidence="6">
    <location>
        <position position="1"/>
    </location>
</feature>
<dbReference type="CDD" id="cd00024">
    <property type="entry name" value="CD_CSD"/>
    <property type="match status" value="2"/>
</dbReference>
<dbReference type="Gene3D" id="2.40.50.40">
    <property type="match status" value="2"/>
</dbReference>
<dbReference type="GO" id="GO:0006310">
    <property type="term" value="P:DNA recombination"/>
    <property type="evidence" value="ECO:0007669"/>
    <property type="project" value="UniProtKB-KW"/>
</dbReference>
<name>A0A8E2JZ98_9PEZI</name>
<feature type="compositionally biased region" description="Acidic residues" evidence="4">
    <location>
        <begin position="193"/>
        <end position="221"/>
    </location>
</feature>
<accession>A0A8E2JZ98</accession>
<dbReference type="PROSITE" id="PS50013">
    <property type="entry name" value="CHROMO_2"/>
    <property type="match status" value="2"/>
</dbReference>
<dbReference type="GO" id="GO:0003677">
    <property type="term" value="F:DNA binding"/>
    <property type="evidence" value="ECO:0007669"/>
    <property type="project" value="InterPro"/>
</dbReference>
<comment type="subunit">
    <text evidence="1">Component of the NuA4 histone acetyltransferase complex.</text>
</comment>
<feature type="region of interest" description="Disordered" evidence="4">
    <location>
        <begin position="187"/>
        <end position="227"/>
    </location>
</feature>
<evidence type="ECO:0000259" key="5">
    <source>
        <dbReference type="PROSITE" id="PS50013"/>
    </source>
</evidence>
<protein>
    <recommendedName>
        <fullName evidence="5">Chromo domain-containing protein</fullName>
    </recommendedName>
</protein>
<feature type="compositionally biased region" description="Basic and acidic residues" evidence="4">
    <location>
        <begin position="28"/>
        <end position="42"/>
    </location>
</feature>
<keyword evidence="7" id="KW-1185">Reference proteome</keyword>
<evidence type="ECO:0000256" key="4">
    <source>
        <dbReference type="SAM" id="MobiDB-lite"/>
    </source>
</evidence>
<dbReference type="SUPFAM" id="SSF54160">
    <property type="entry name" value="Chromo domain-like"/>
    <property type="match status" value="2"/>
</dbReference>
<dbReference type="InterPro" id="IPR000953">
    <property type="entry name" value="Chromo/chromo_shadow_dom"/>
</dbReference>
<evidence type="ECO:0000256" key="2">
    <source>
        <dbReference type="ARBA" id="ARBA00023172"/>
    </source>
</evidence>
<dbReference type="Pfam" id="PF00385">
    <property type="entry name" value="Chromo"/>
    <property type="match status" value="2"/>
</dbReference>
<dbReference type="PANTHER" id="PTHR37535">
    <property type="entry name" value="FLUG DOMAIN PROTEIN"/>
    <property type="match status" value="1"/>
</dbReference>
<feature type="region of interest" description="Disordered" evidence="4">
    <location>
        <begin position="1"/>
        <end position="56"/>
    </location>
</feature>
<feature type="coiled-coil region" evidence="3">
    <location>
        <begin position="1496"/>
        <end position="1565"/>
    </location>
</feature>
<evidence type="ECO:0000256" key="1">
    <source>
        <dbReference type="ARBA" id="ARBA00011353"/>
    </source>
</evidence>
<keyword evidence="2" id="KW-0233">DNA recombination</keyword>
<dbReference type="OrthoDB" id="3865154at2759"/>
<dbReference type="GO" id="GO:0015074">
    <property type="term" value="P:DNA integration"/>
    <property type="evidence" value="ECO:0007669"/>
    <property type="project" value="InterPro"/>
</dbReference>
<dbReference type="InterPro" id="IPR013762">
    <property type="entry name" value="Integrase-like_cat_sf"/>
</dbReference>
<feature type="compositionally biased region" description="Basic and acidic residues" evidence="4">
    <location>
        <begin position="141"/>
        <end position="152"/>
    </location>
</feature>
<dbReference type="InterPro" id="IPR016197">
    <property type="entry name" value="Chromo-like_dom_sf"/>
</dbReference>
<evidence type="ECO:0000313" key="7">
    <source>
        <dbReference type="Proteomes" id="UP000250140"/>
    </source>
</evidence>
<gene>
    <name evidence="6" type="ORF">AOQ84DRAFT_228597</name>
</gene>
<dbReference type="Gene3D" id="1.10.443.10">
    <property type="entry name" value="Intergrase catalytic core"/>
    <property type="match status" value="1"/>
</dbReference>
<organism evidence="6 7">
    <name type="scientific">Glonium stellatum</name>
    <dbReference type="NCBI Taxonomy" id="574774"/>
    <lineage>
        <taxon>Eukaryota</taxon>
        <taxon>Fungi</taxon>
        <taxon>Dikarya</taxon>
        <taxon>Ascomycota</taxon>
        <taxon>Pezizomycotina</taxon>
        <taxon>Dothideomycetes</taxon>
        <taxon>Pleosporomycetidae</taxon>
        <taxon>Gloniales</taxon>
        <taxon>Gloniaceae</taxon>
        <taxon>Glonium</taxon>
    </lineage>
</organism>
<feature type="compositionally biased region" description="Basic and acidic residues" evidence="4">
    <location>
        <begin position="1"/>
        <end position="17"/>
    </location>
</feature>
<dbReference type="InterPro" id="IPR021842">
    <property type="entry name" value="DUF3435"/>
</dbReference>
<sequence length="1570" mass="177907">MKADNTKMDTDETKMTLDFDENSPKWIENSKHPPLEESTERNSKRRRRENGNRISETERPVLGRRYINPFSNSEIEYIVVSYTWELSSKTNEDPCCGGYSVISRETQRPKRSKIDRLCIKWNDSDEESCEEEKIGQYSGKENSEKEAEQQKVEKGNAIQSMGMLYSHSEFPVGLLIGIFVSGAVDEEGRVDKDDSEEEEDDDEDDEDKDEDEGEEEDDGEGKEEAGYSYAFTASRPASGKGDIKKHVSLIVDWDESVSDRRPHPITKGWINGLCFFDGCSEQDVLFPDRNLDTSQPSSSRDLAPPLLRLAQARLSFGSRLLRSAHPSHQTSSTFNEGPEKAPFPSQGSQICSHCTFTNLCQPELIPRQVFDVVLCGLPGASYSINGCLPLAFTSFLSHLLSHLLTHLTHLLAHLLTHPLTHPLTLFSSILSPIFSSSSHPLLILFSPLSNPSHSSSKTFFSRFHSRYPDPRLHAMSTERAKGCWRGLNPDEQIEAALRDGLSEDRSGIDSNPVHRKLNEKTSQPRYDAMWDFWEAYKRKYPRSDLRNMEDMKHITEAVGRSIPYRLDKELKRATVKTVRNKMRKLMSIWQRKTNLIIPPEVHDSVAPYIKDVLRYTIPLSIEEKAPTFLTIENYVDMEELFWQHDYHNYVHEGCRVDLSALLKMHCYTSARLQEICKAKYKDLVCMVSWKDEEPEIKISFKREFTKGMQDTPKKPKHPLYERLKPAPPLSANGLLFLLAIIISAGAFRDYSTIEDVLAARPPPSRKYRIMDWADGVLDDPVFPEMSADGPTEKTKNETAWGHQCSDWAKRTGFTGGMGLHAPRREALIKVDDGGYSLGQVMKFAAHRNSKTLVGHYLDDMSNVDGAAVFLGLEPRRDLTEDFRSASMRRNPDLRHSLPAKCQDELRQRRDFTDLGEQIDNLSAQITAAITEKGSQELKAQRRQVYDQRQKLIDEDYFDRVVRHMVPERDRLARTLPLAVPLRSPEGISALQDLIALRTNDSRVAYQEALRPIGGRCPVPTCGQEIKDIDVKDRWEHVYRCSKAYHEKPSGFAEFCFRCSRWITSEIDWEAHCQNHIDNVDVPFRCDPVIFRRAVACAGYCSGCLGKKWLPAALRMKQFPDRTSWQRHISVCIPELMAPPRRLHSTHKPDAGKKRQRQREEGDDERVEMSGAARTKRRRLPGKLEDGESKVPGSQKSAPKGRSKDPLGHTFVNISAMDFDPCPADGVEMAAVSSGSSSRRSTPVSSVWDNHDDCYSTDTSLSSLSDDILEAVPQSEEDCRSPSTTPLEAATVDLLGDSEPWNFDAIADTISSLVESQEDWILSGPDTPPSYRSSIPMELVDPELRDALPSSTSSLPATADSVEDAHGSIPTTTPGHIESLVIQPLCDSQPVAIDAKRGIWEAEALLAKWKRGKTTWYLVKWKGFPHEGNTWEKRKDISPELVKEFEAAYQGNHSGVRLLKKRVLRGRVEYLVEWKGRPESENSWEKEATKILFTRPVANFTNRIEKLEAENSRLMGEVNKLKDTATTESTSKRDAEAAANQLTAMLQTAELENQHLKRDIQKWATLAEDFK</sequence>
<dbReference type="GO" id="GO:0006338">
    <property type="term" value="P:chromatin remodeling"/>
    <property type="evidence" value="ECO:0007669"/>
    <property type="project" value="UniProtKB-ARBA"/>
</dbReference>
<dbReference type="EMBL" id="KV748504">
    <property type="protein sequence ID" value="OCL14958.1"/>
    <property type="molecule type" value="Genomic_DNA"/>
</dbReference>
<dbReference type="InterPro" id="IPR023780">
    <property type="entry name" value="Chromo_domain"/>
</dbReference>
<dbReference type="SMART" id="SM00298">
    <property type="entry name" value="CHROMO"/>
    <property type="match status" value="2"/>
</dbReference>